<feature type="transmembrane region" description="Helical" evidence="13">
    <location>
        <begin position="137"/>
        <end position="153"/>
    </location>
</feature>
<dbReference type="SUPFAM" id="SSF55874">
    <property type="entry name" value="ATPase domain of HSP90 chaperone/DNA topoisomerase II/histidine kinase"/>
    <property type="match status" value="1"/>
</dbReference>
<comment type="subcellular location">
    <subcellularLocation>
        <location evidence="2">Membrane</location>
    </subcellularLocation>
</comment>
<dbReference type="PRINTS" id="PR00344">
    <property type="entry name" value="BCTRLSENSOR"/>
</dbReference>
<dbReference type="CDD" id="cd00082">
    <property type="entry name" value="HisKA"/>
    <property type="match status" value="1"/>
</dbReference>
<keyword evidence="8" id="KW-0067">ATP-binding</keyword>
<evidence type="ECO:0000256" key="5">
    <source>
        <dbReference type="ARBA" id="ARBA00022679"/>
    </source>
</evidence>
<dbReference type="Pfam" id="PF00072">
    <property type="entry name" value="Response_reg"/>
    <property type="match status" value="1"/>
</dbReference>
<dbReference type="SMART" id="SM00387">
    <property type="entry name" value="HATPase_c"/>
    <property type="match status" value="1"/>
</dbReference>
<feature type="transmembrane region" description="Helical" evidence="13">
    <location>
        <begin position="160"/>
        <end position="177"/>
    </location>
</feature>
<evidence type="ECO:0000256" key="8">
    <source>
        <dbReference type="ARBA" id="ARBA00022840"/>
    </source>
</evidence>
<name>A0A4P6UWE1_9HYPH</name>
<dbReference type="CDD" id="cd16922">
    <property type="entry name" value="HATPase_EvgS-ArcB-TorS-like"/>
    <property type="match status" value="1"/>
</dbReference>
<dbReference type="InterPro" id="IPR005467">
    <property type="entry name" value="His_kinase_dom"/>
</dbReference>
<evidence type="ECO:0000313" key="16">
    <source>
        <dbReference type="EMBL" id="QBK29135.1"/>
    </source>
</evidence>
<evidence type="ECO:0000259" key="15">
    <source>
        <dbReference type="PROSITE" id="PS50110"/>
    </source>
</evidence>
<keyword evidence="17" id="KW-1185">Reference proteome</keyword>
<dbReference type="KEGG" id="rpod:E0E05_00135"/>
<keyword evidence="13" id="KW-0812">Transmembrane</keyword>
<dbReference type="Pfam" id="PF02518">
    <property type="entry name" value="HATPase_c"/>
    <property type="match status" value="1"/>
</dbReference>
<dbReference type="SMART" id="SM00448">
    <property type="entry name" value="REC"/>
    <property type="match status" value="1"/>
</dbReference>
<comment type="catalytic activity">
    <reaction evidence="1">
        <text>ATP + protein L-histidine = ADP + protein N-phospho-L-histidine.</text>
        <dbReference type="EC" id="2.7.13.3"/>
    </reaction>
</comment>
<dbReference type="Pfam" id="PF00512">
    <property type="entry name" value="HisKA"/>
    <property type="match status" value="1"/>
</dbReference>
<evidence type="ECO:0000256" key="13">
    <source>
        <dbReference type="SAM" id="Phobius"/>
    </source>
</evidence>
<evidence type="ECO:0000256" key="9">
    <source>
        <dbReference type="ARBA" id="ARBA00023012"/>
    </source>
</evidence>
<dbReference type="SMART" id="SM00388">
    <property type="entry name" value="HisKA"/>
    <property type="match status" value="1"/>
</dbReference>
<keyword evidence="10 13" id="KW-0472">Membrane</keyword>
<dbReference type="PANTHER" id="PTHR43047">
    <property type="entry name" value="TWO-COMPONENT HISTIDINE PROTEIN KINASE"/>
    <property type="match status" value="1"/>
</dbReference>
<evidence type="ECO:0000256" key="11">
    <source>
        <dbReference type="PROSITE-ProRule" id="PRU00169"/>
    </source>
</evidence>
<feature type="transmembrane region" description="Helical" evidence="13">
    <location>
        <begin position="197"/>
        <end position="216"/>
    </location>
</feature>
<dbReference type="GO" id="GO:0005886">
    <property type="term" value="C:plasma membrane"/>
    <property type="evidence" value="ECO:0007669"/>
    <property type="project" value="TreeGrafter"/>
</dbReference>
<dbReference type="InterPro" id="IPR011006">
    <property type="entry name" value="CheY-like_superfamily"/>
</dbReference>
<reference evidence="16 17" key="1">
    <citation type="journal article" date="2017" name="Int. J. Syst. Evol. Microbiol.">
        <title>Roseitalea porphyridii gen. nov., sp. nov., isolated from a red alga, and reclassification of Hoeflea suaedae Chung et al. 2013 as Pseudohoeflea suaedae gen. nov., comb. nov.</title>
        <authorList>
            <person name="Hyeon J.W."/>
            <person name="Jeong S.E."/>
            <person name="Baek K."/>
            <person name="Jeon C.O."/>
        </authorList>
    </citation>
    <scope>NUCLEOTIDE SEQUENCE [LARGE SCALE GENOMIC DNA]</scope>
    <source>
        <strain evidence="16 17">MA7-20</strain>
    </source>
</reference>
<dbReference type="InterPro" id="IPR036097">
    <property type="entry name" value="HisK_dim/P_sf"/>
</dbReference>
<dbReference type="InterPro" id="IPR036890">
    <property type="entry name" value="HATPase_C_sf"/>
</dbReference>
<feature type="coiled-coil region" evidence="12">
    <location>
        <begin position="221"/>
        <end position="258"/>
    </location>
</feature>
<evidence type="ECO:0000256" key="12">
    <source>
        <dbReference type="SAM" id="Coils"/>
    </source>
</evidence>
<dbReference type="InterPro" id="IPR004358">
    <property type="entry name" value="Sig_transdc_His_kin-like_C"/>
</dbReference>
<accession>A0A4P6UWE1</accession>
<feature type="transmembrane region" description="Helical" evidence="13">
    <location>
        <begin position="110"/>
        <end position="131"/>
    </location>
</feature>
<protein>
    <recommendedName>
        <fullName evidence="3">histidine kinase</fullName>
        <ecNumber evidence="3">2.7.13.3</ecNumber>
    </recommendedName>
</protein>
<evidence type="ECO:0000256" key="10">
    <source>
        <dbReference type="ARBA" id="ARBA00023136"/>
    </source>
</evidence>
<evidence type="ECO:0000256" key="3">
    <source>
        <dbReference type="ARBA" id="ARBA00012438"/>
    </source>
</evidence>
<evidence type="ECO:0000256" key="2">
    <source>
        <dbReference type="ARBA" id="ARBA00004370"/>
    </source>
</evidence>
<dbReference type="SUPFAM" id="SSF47384">
    <property type="entry name" value="Homodimeric domain of signal transducing histidine kinase"/>
    <property type="match status" value="1"/>
</dbReference>
<evidence type="ECO:0000256" key="6">
    <source>
        <dbReference type="ARBA" id="ARBA00022741"/>
    </source>
</evidence>
<feature type="domain" description="Response regulatory" evidence="15">
    <location>
        <begin position="526"/>
        <end position="639"/>
    </location>
</feature>
<feature type="modified residue" description="4-aspartylphosphate" evidence="11">
    <location>
        <position position="575"/>
    </location>
</feature>
<gene>
    <name evidence="16" type="ORF">E0E05_00135</name>
</gene>
<keyword evidence="12" id="KW-0175">Coiled coil</keyword>
<sequence length="644" mass="71385">MSARINRTESTFSARMPLQEVAMKSLTRLIDRWTEALTPERLRNDITAYKRVRMFILSHLFGPFLGHPITIYLFLNDPNPWPHVHILGVSITLFWFFPIALHFFPKRYELLAITSVANLNFAILITSYHFGGVSSPFLMWFLVVPLLAFFYLGSGVRTSVAIFSQIVIGLGAFYAVYLMNKSFPMHIPLSEMVDVTMISMLCASLYIFFMASYYASVVDSQSELVKEIARHQETMDDLKTAKEEAERANGAKSEFLAKMSHELRTPLNAVLGYSEILLEDAELDGNGEQIADLQKISAAGKHLLAMVNDILDISKIEAGKTELYLEDIDLDQLVEEIEVTARPLAAKNTNVFEVIKHGELGTAHLDLTKLRQATFNLLSNAAKFCQNGKITLEAKKEERDGVEMFDLSVRDTGVGISEEALASLFQNFTQAHASINAKFGGTGLGLSLSKNLCRLMGGDITAESVLGEGSTFTITLPMRAQMPDAPEMSEAQVDDTLREAANELRHLNEADKALSSGAEGTRTKRTVLVVDDDPEYLEIMDRMLRKEGLSPILSTDPASALHLARAVRPALMLFDVLMPEVDGWQLVRTMKNDPITANVPVVMVSIMDDPKSNAPQLADGFMSKPVDSAKLRKTLDAHLAKDAA</sequence>
<dbReference type="GO" id="GO:0000155">
    <property type="term" value="F:phosphorelay sensor kinase activity"/>
    <property type="evidence" value="ECO:0007669"/>
    <property type="project" value="InterPro"/>
</dbReference>
<organism evidence="16 17">
    <name type="scientific">Roseitalea porphyridii</name>
    <dbReference type="NCBI Taxonomy" id="1852022"/>
    <lineage>
        <taxon>Bacteria</taxon>
        <taxon>Pseudomonadati</taxon>
        <taxon>Pseudomonadota</taxon>
        <taxon>Alphaproteobacteria</taxon>
        <taxon>Hyphomicrobiales</taxon>
        <taxon>Ahrensiaceae</taxon>
        <taxon>Roseitalea</taxon>
    </lineage>
</organism>
<keyword evidence="5" id="KW-0808">Transferase</keyword>
<proteinExistence type="predicted"/>
<dbReference type="Gene3D" id="1.10.287.130">
    <property type="match status" value="1"/>
</dbReference>
<dbReference type="GO" id="GO:0005524">
    <property type="term" value="F:ATP binding"/>
    <property type="evidence" value="ECO:0007669"/>
    <property type="project" value="UniProtKB-KW"/>
</dbReference>
<dbReference type="SUPFAM" id="SSF52172">
    <property type="entry name" value="CheY-like"/>
    <property type="match status" value="1"/>
</dbReference>
<dbReference type="Gene3D" id="3.40.50.2300">
    <property type="match status" value="1"/>
</dbReference>
<keyword evidence="4 11" id="KW-0597">Phosphoprotein</keyword>
<evidence type="ECO:0000256" key="1">
    <source>
        <dbReference type="ARBA" id="ARBA00000085"/>
    </source>
</evidence>
<feature type="transmembrane region" description="Helical" evidence="13">
    <location>
        <begin position="81"/>
        <end position="103"/>
    </location>
</feature>
<evidence type="ECO:0000259" key="14">
    <source>
        <dbReference type="PROSITE" id="PS50109"/>
    </source>
</evidence>
<dbReference type="GO" id="GO:0009927">
    <property type="term" value="F:histidine phosphotransfer kinase activity"/>
    <property type="evidence" value="ECO:0007669"/>
    <property type="project" value="TreeGrafter"/>
</dbReference>
<dbReference type="AlphaFoldDB" id="A0A4P6UWE1"/>
<dbReference type="Gene3D" id="3.30.565.10">
    <property type="entry name" value="Histidine kinase-like ATPase, C-terminal domain"/>
    <property type="match status" value="1"/>
</dbReference>
<dbReference type="PROSITE" id="PS50109">
    <property type="entry name" value="HIS_KIN"/>
    <property type="match status" value="1"/>
</dbReference>
<dbReference type="InterPro" id="IPR003594">
    <property type="entry name" value="HATPase_dom"/>
</dbReference>
<evidence type="ECO:0000256" key="7">
    <source>
        <dbReference type="ARBA" id="ARBA00022777"/>
    </source>
</evidence>
<feature type="transmembrane region" description="Helical" evidence="13">
    <location>
        <begin position="52"/>
        <end position="75"/>
    </location>
</feature>
<dbReference type="PROSITE" id="PS50110">
    <property type="entry name" value="RESPONSE_REGULATORY"/>
    <property type="match status" value="1"/>
</dbReference>
<dbReference type="InterPro" id="IPR001789">
    <property type="entry name" value="Sig_transdc_resp-reg_receiver"/>
</dbReference>
<dbReference type="PANTHER" id="PTHR43047:SF72">
    <property type="entry name" value="OSMOSENSING HISTIDINE PROTEIN KINASE SLN1"/>
    <property type="match status" value="1"/>
</dbReference>
<dbReference type="InterPro" id="IPR003661">
    <property type="entry name" value="HisK_dim/P_dom"/>
</dbReference>
<dbReference type="EC" id="2.7.13.3" evidence="3"/>
<feature type="domain" description="Histidine kinase" evidence="14">
    <location>
        <begin position="258"/>
        <end position="480"/>
    </location>
</feature>
<keyword evidence="7" id="KW-0418">Kinase</keyword>
<evidence type="ECO:0000256" key="4">
    <source>
        <dbReference type="ARBA" id="ARBA00022553"/>
    </source>
</evidence>
<dbReference type="Proteomes" id="UP000293719">
    <property type="component" value="Chromosome"/>
</dbReference>
<keyword evidence="9" id="KW-0902">Two-component regulatory system</keyword>
<keyword evidence="13" id="KW-1133">Transmembrane helix</keyword>
<evidence type="ECO:0000313" key="17">
    <source>
        <dbReference type="Proteomes" id="UP000293719"/>
    </source>
</evidence>
<keyword evidence="6" id="KW-0547">Nucleotide-binding</keyword>
<dbReference type="EMBL" id="CP036532">
    <property type="protein sequence ID" value="QBK29135.1"/>
    <property type="molecule type" value="Genomic_DNA"/>
</dbReference>
<dbReference type="FunFam" id="1.10.287.130:FF:000038">
    <property type="entry name" value="Sensory transduction histidine kinase"/>
    <property type="match status" value="1"/>
</dbReference>